<organism evidence="10 11">
    <name type="scientific">Saguinus oedipus</name>
    <name type="common">Cotton-top tamarin</name>
    <name type="synonym">Oedipomidas oedipus</name>
    <dbReference type="NCBI Taxonomy" id="9490"/>
    <lineage>
        <taxon>Eukaryota</taxon>
        <taxon>Metazoa</taxon>
        <taxon>Chordata</taxon>
        <taxon>Craniata</taxon>
        <taxon>Vertebrata</taxon>
        <taxon>Euteleostomi</taxon>
        <taxon>Mammalia</taxon>
        <taxon>Eutheria</taxon>
        <taxon>Euarchontoglires</taxon>
        <taxon>Primates</taxon>
        <taxon>Haplorrhini</taxon>
        <taxon>Platyrrhini</taxon>
        <taxon>Cebidae</taxon>
        <taxon>Callitrichinae</taxon>
        <taxon>Saguinus</taxon>
    </lineage>
</organism>
<evidence type="ECO:0000256" key="3">
    <source>
        <dbReference type="ARBA" id="ARBA00022502"/>
    </source>
</evidence>
<keyword evidence="4 9" id="KW-0812">Transmembrane</keyword>
<comment type="caution">
    <text evidence="10">The sequence shown here is derived from an EMBL/GenBank/DDBJ whole genome shotgun (WGS) entry which is preliminary data.</text>
</comment>
<reference evidence="10 11" key="1">
    <citation type="submission" date="2023-05" db="EMBL/GenBank/DDBJ databases">
        <title>B98-5 Cell Line De Novo Hybrid Assembly: An Optical Mapping Approach.</title>
        <authorList>
            <person name="Kananen K."/>
            <person name="Auerbach J.A."/>
            <person name="Kautto E."/>
            <person name="Blachly J.S."/>
        </authorList>
    </citation>
    <scope>NUCLEOTIDE SEQUENCE [LARGE SCALE GENOMIC DNA]</scope>
    <source>
        <strain evidence="10">B95-8</strain>
        <tissue evidence="10">Cell line</tissue>
    </source>
</reference>
<evidence type="ECO:0000313" key="10">
    <source>
        <dbReference type="EMBL" id="KAK2109230.1"/>
    </source>
</evidence>
<comment type="function">
    <text evidence="9">Involved in the lipid remodeling steps of GPI-anchor maturation.</text>
</comment>
<evidence type="ECO:0000256" key="8">
    <source>
        <dbReference type="ARBA" id="ARBA00093305"/>
    </source>
</evidence>
<keyword evidence="9" id="KW-0333">Golgi apparatus</keyword>
<dbReference type="PANTHER" id="PTHR13148:SF0">
    <property type="entry name" value="POST-GPI ATTACHMENT TO PROTEINS FACTOR 3"/>
    <property type="match status" value="1"/>
</dbReference>
<sequence>MDYFCASTVILHAIYLCCDRTMGLQHPAVLCAFRALLLLMLATHVSYLSLILFDYDYNLVANVAIGLLPHVCKCMVVVLLLQGLSLLELLDFPPLFWVLDAHAIWHISTIPVRVLFFSFLEDDSLYLLTESEAKFKQD</sequence>
<proteinExistence type="inferred from homology"/>
<keyword evidence="11" id="KW-1185">Reference proteome</keyword>
<evidence type="ECO:0000256" key="9">
    <source>
        <dbReference type="RuleBase" id="RU365066"/>
    </source>
</evidence>
<comment type="function">
    <text evidence="8">Involved in the fatty acid remodeling steps of GPI-anchor maturation where the unsaturated acyl chain at sn-2 of inositol phosphate is replaced by a saturated stearoyl chain. May catalyze the first step of the fatty acid remodeling, by removing the unsaturated acyl chain at sn-2 of inositol phosphate, generating a lyso-GPI intermediate. The fatty acid remodeling steps is critical for the integration of GPI-APs into lipid rafts.</text>
</comment>
<evidence type="ECO:0000313" key="11">
    <source>
        <dbReference type="Proteomes" id="UP001266305"/>
    </source>
</evidence>
<accession>A0ABQ9VJG3</accession>
<name>A0ABQ9VJG3_SAGOE</name>
<evidence type="ECO:0000256" key="7">
    <source>
        <dbReference type="ARBA" id="ARBA00023136"/>
    </source>
</evidence>
<evidence type="ECO:0000256" key="5">
    <source>
        <dbReference type="ARBA" id="ARBA00022729"/>
    </source>
</evidence>
<protein>
    <recommendedName>
        <fullName evidence="9">Post-GPI attachment to proteins factor 3</fullName>
    </recommendedName>
</protein>
<feature type="transmembrane region" description="Helical" evidence="9">
    <location>
        <begin position="59"/>
        <end position="81"/>
    </location>
</feature>
<dbReference type="InterPro" id="IPR007217">
    <property type="entry name" value="Per1-like"/>
</dbReference>
<evidence type="ECO:0000256" key="6">
    <source>
        <dbReference type="ARBA" id="ARBA00022989"/>
    </source>
</evidence>
<dbReference type="EMBL" id="JASSZA010000006">
    <property type="protein sequence ID" value="KAK2109230.1"/>
    <property type="molecule type" value="Genomic_DNA"/>
</dbReference>
<keyword evidence="6 9" id="KW-1133">Transmembrane helix</keyword>
<dbReference type="PANTHER" id="PTHR13148">
    <property type="entry name" value="PER1-RELATED"/>
    <property type="match status" value="1"/>
</dbReference>
<evidence type="ECO:0000256" key="4">
    <source>
        <dbReference type="ARBA" id="ARBA00022692"/>
    </source>
</evidence>
<evidence type="ECO:0000256" key="1">
    <source>
        <dbReference type="ARBA" id="ARBA00004127"/>
    </source>
</evidence>
<dbReference type="Pfam" id="PF04080">
    <property type="entry name" value="Per1"/>
    <property type="match status" value="1"/>
</dbReference>
<evidence type="ECO:0000256" key="2">
    <source>
        <dbReference type="ARBA" id="ARBA00006387"/>
    </source>
</evidence>
<gene>
    <name evidence="10" type="primary">PGAP3_3</name>
    <name evidence="10" type="ORF">P7K49_014395</name>
</gene>
<keyword evidence="7 9" id="KW-0472">Membrane</keyword>
<dbReference type="Proteomes" id="UP001266305">
    <property type="component" value="Unassembled WGS sequence"/>
</dbReference>
<comment type="subcellular location">
    <subcellularLocation>
        <location evidence="1">Endomembrane system</location>
        <topology evidence="1">Multi-pass membrane protein</topology>
    </subcellularLocation>
    <subcellularLocation>
        <location evidence="9">Golgi apparatus membrane</location>
        <topology evidence="9">Multi-pass membrane protein</topology>
    </subcellularLocation>
</comment>
<keyword evidence="3 9" id="KW-0337">GPI-anchor biosynthesis</keyword>
<comment type="caution">
    <text evidence="9">Lacks conserved residue(s) required for the propagation of feature annotation.</text>
</comment>
<feature type="transmembrane region" description="Helical" evidence="9">
    <location>
        <begin position="29"/>
        <end position="53"/>
    </location>
</feature>
<keyword evidence="5" id="KW-0732">Signal</keyword>
<comment type="similarity">
    <text evidence="2 9">Belongs to the PGAP3 family.</text>
</comment>